<name>A0AAV4TPB9_CAEEX</name>
<organism evidence="1 2">
    <name type="scientific">Caerostris extrusa</name>
    <name type="common">Bark spider</name>
    <name type="synonym">Caerostris bankana</name>
    <dbReference type="NCBI Taxonomy" id="172846"/>
    <lineage>
        <taxon>Eukaryota</taxon>
        <taxon>Metazoa</taxon>
        <taxon>Ecdysozoa</taxon>
        <taxon>Arthropoda</taxon>
        <taxon>Chelicerata</taxon>
        <taxon>Arachnida</taxon>
        <taxon>Araneae</taxon>
        <taxon>Araneomorphae</taxon>
        <taxon>Entelegynae</taxon>
        <taxon>Araneoidea</taxon>
        <taxon>Araneidae</taxon>
        <taxon>Caerostris</taxon>
    </lineage>
</organism>
<sequence>MSRVPLRMKGPSSQTCLPRWKFFVFRKLSGCKTKESPQKSLAGQQITQTEGFAFSPSLSLGVTVYLSFGMEQSPDDTFQATSNMSEDQAWFEEWTLTVSNFTPYVSDKINGEVKCDP</sequence>
<evidence type="ECO:0000313" key="2">
    <source>
        <dbReference type="Proteomes" id="UP001054945"/>
    </source>
</evidence>
<dbReference type="Proteomes" id="UP001054945">
    <property type="component" value="Unassembled WGS sequence"/>
</dbReference>
<dbReference type="AlphaFoldDB" id="A0AAV4TPB9"/>
<keyword evidence="2" id="KW-1185">Reference proteome</keyword>
<proteinExistence type="predicted"/>
<dbReference type="EMBL" id="BPLR01011509">
    <property type="protein sequence ID" value="GIY46966.1"/>
    <property type="molecule type" value="Genomic_DNA"/>
</dbReference>
<accession>A0AAV4TPB9</accession>
<comment type="caution">
    <text evidence="1">The sequence shown here is derived from an EMBL/GenBank/DDBJ whole genome shotgun (WGS) entry which is preliminary data.</text>
</comment>
<gene>
    <name evidence="1" type="ORF">CEXT_591421</name>
</gene>
<evidence type="ECO:0000313" key="1">
    <source>
        <dbReference type="EMBL" id="GIY46966.1"/>
    </source>
</evidence>
<protein>
    <submittedName>
        <fullName evidence="1">Uncharacterized protein</fullName>
    </submittedName>
</protein>
<reference evidence="1 2" key="1">
    <citation type="submission" date="2021-06" db="EMBL/GenBank/DDBJ databases">
        <title>Caerostris extrusa draft genome.</title>
        <authorList>
            <person name="Kono N."/>
            <person name="Arakawa K."/>
        </authorList>
    </citation>
    <scope>NUCLEOTIDE SEQUENCE [LARGE SCALE GENOMIC DNA]</scope>
</reference>